<evidence type="ECO:0000313" key="4">
    <source>
        <dbReference type="EMBL" id="KKM72082.1"/>
    </source>
</evidence>
<dbReference type="GO" id="GO:0004792">
    <property type="term" value="F:thiosulfate-cyanide sulfurtransferase activity"/>
    <property type="evidence" value="ECO:0007669"/>
    <property type="project" value="InterPro"/>
</dbReference>
<dbReference type="PROSITE" id="PS50206">
    <property type="entry name" value="RHODANESE_3"/>
    <property type="match status" value="1"/>
</dbReference>
<keyword evidence="2" id="KW-0175">Coiled coil</keyword>
<feature type="coiled-coil region" evidence="2">
    <location>
        <begin position="244"/>
        <end position="278"/>
    </location>
</feature>
<dbReference type="Gene3D" id="3.40.250.10">
    <property type="entry name" value="Rhodanese-like domain"/>
    <property type="match status" value="1"/>
</dbReference>
<dbReference type="Pfam" id="PF26341">
    <property type="entry name" value="AAA_SelU"/>
    <property type="match status" value="1"/>
</dbReference>
<accession>A0A0F9MS78</accession>
<dbReference type="InterPro" id="IPR058840">
    <property type="entry name" value="AAA_SelU"/>
</dbReference>
<evidence type="ECO:0000256" key="2">
    <source>
        <dbReference type="SAM" id="Coils"/>
    </source>
</evidence>
<dbReference type="EMBL" id="LAZR01009531">
    <property type="protein sequence ID" value="KKM72082.1"/>
    <property type="molecule type" value="Genomic_DNA"/>
</dbReference>
<reference evidence="4" key="1">
    <citation type="journal article" date="2015" name="Nature">
        <title>Complex archaea that bridge the gap between prokaryotes and eukaryotes.</title>
        <authorList>
            <person name="Spang A."/>
            <person name="Saw J.H."/>
            <person name="Jorgensen S.L."/>
            <person name="Zaremba-Niedzwiedzka K."/>
            <person name="Martijn J."/>
            <person name="Lind A.E."/>
            <person name="van Eijk R."/>
            <person name="Schleper C."/>
            <person name="Guy L."/>
            <person name="Ettema T.J."/>
        </authorList>
    </citation>
    <scope>NUCLEOTIDE SEQUENCE</scope>
</reference>
<dbReference type="Pfam" id="PF00581">
    <property type="entry name" value="Rhodanese"/>
    <property type="match status" value="1"/>
</dbReference>
<feature type="domain" description="Rhodanese" evidence="3">
    <location>
        <begin position="14"/>
        <end position="132"/>
    </location>
</feature>
<dbReference type="PANTHER" id="PTHR30401">
    <property type="entry name" value="TRNA 2-SELENOURIDINE SYNTHASE"/>
    <property type="match status" value="1"/>
</dbReference>
<dbReference type="InterPro" id="IPR001763">
    <property type="entry name" value="Rhodanese-like_dom"/>
</dbReference>
<dbReference type="AlphaFoldDB" id="A0A0F9MS78"/>
<dbReference type="GO" id="GO:0043828">
    <property type="term" value="F:tRNA 2-selenouridine synthase activity"/>
    <property type="evidence" value="ECO:0007669"/>
    <property type="project" value="InterPro"/>
</dbReference>
<name>A0A0F9MS78_9ZZZZ</name>
<dbReference type="InterPro" id="IPR001307">
    <property type="entry name" value="Thiosulphate_STrfase_CS"/>
</dbReference>
<dbReference type="PROSITE" id="PS00380">
    <property type="entry name" value="RHODANESE_1"/>
    <property type="match status" value="1"/>
</dbReference>
<dbReference type="SMART" id="SM00450">
    <property type="entry name" value="RHOD"/>
    <property type="match status" value="1"/>
</dbReference>
<dbReference type="InterPro" id="IPR017582">
    <property type="entry name" value="SelU"/>
</dbReference>
<keyword evidence="1" id="KW-0711">Selenium</keyword>
<comment type="caution">
    <text evidence="4">The sequence shown here is derived from an EMBL/GenBank/DDBJ whole genome shotgun (WGS) entry which is preliminary data.</text>
</comment>
<dbReference type="GO" id="GO:0002098">
    <property type="term" value="P:tRNA wobble uridine modification"/>
    <property type="evidence" value="ECO:0007669"/>
    <property type="project" value="InterPro"/>
</dbReference>
<dbReference type="SUPFAM" id="SSF52821">
    <property type="entry name" value="Rhodanese/Cell cycle control phosphatase"/>
    <property type="match status" value="1"/>
</dbReference>
<evidence type="ECO:0000259" key="3">
    <source>
        <dbReference type="PROSITE" id="PS50206"/>
    </source>
</evidence>
<organism evidence="4">
    <name type="scientific">marine sediment metagenome</name>
    <dbReference type="NCBI Taxonomy" id="412755"/>
    <lineage>
        <taxon>unclassified sequences</taxon>
        <taxon>metagenomes</taxon>
        <taxon>ecological metagenomes</taxon>
    </lineage>
</organism>
<dbReference type="PANTHER" id="PTHR30401:SF0">
    <property type="entry name" value="TRNA 2-SELENOURIDINE SYNTHASE"/>
    <property type="match status" value="1"/>
</dbReference>
<sequence length="348" mass="38256">MKSLHIRDTSDIGACGADTIIDVRSPSEFAEDHIPGAINLPVLSDAERIQIGTIYKQVSSFTARKIGAALVAQNAAGHLTNALADKTGEWQPLVYCWRGGQRSGSFASILDQVGWRVQLLDGGYRSYRRLIVDTLYHKPLCYRIKLIEGGTGTGKTRLLHHLAKAGEQILDLEGLANHRGSLFGEQAGGQPSQKMFETRLAQELDGLDPARLTWIEAESSKVGARIIPGVLWHAMRGAERVEIKATLSARAQFLAQAYKDLTENIDRLHRQIDQLRAFHSAATITEWHSMAKNSEWEGLAAALVSAHYDPRYAKSATQPGQPVKQLALNDLNDETLATVAQGLSRDFK</sequence>
<dbReference type="NCBIfam" id="TIGR03167">
    <property type="entry name" value="tRNA_sel_U_synt"/>
    <property type="match status" value="1"/>
</dbReference>
<proteinExistence type="predicted"/>
<dbReference type="NCBIfam" id="NF008752">
    <property type="entry name" value="PRK11784.1-4"/>
    <property type="match status" value="1"/>
</dbReference>
<evidence type="ECO:0000256" key="1">
    <source>
        <dbReference type="ARBA" id="ARBA00023266"/>
    </source>
</evidence>
<dbReference type="InterPro" id="IPR036873">
    <property type="entry name" value="Rhodanese-like_dom_sf"/>
</dbReference>
<gene>
    <name evidence="4" type="ORF">LCGC14_1424100</name>
</gene>
<protein>
    <recommendedName>
        <fullName evidence="3">Rhodanese domain-containing protein</fullName>
    </recommendedName>
</protein>
<dbReference type="NCBIfam" id="NF008750">
    <property type="entry name" value="PRK11784.1-2"/>
    <property type="match status" value="1"/>
</dbReference>